<dbReference type="AlphaFoldDB" id="B8GUZ0"/>
<dbReference type="EMBL" id="CP001339">
    <property type="protein sequence ID" value="ACL71501.1"/>
    <property type="molecule type" value="Genomic_DNA"/>
</dbReference>
<evidence type="ECO:0000313" key="2">
    <source>
        <dbReference type="Proteomes" id="UP000002383"/>
    </source>
</evidence>
<dbReference type="KEGG" id="tgr:Tgr7_0403"/>
<keyword evidence="2" id="KW-1185">Reference proteome</keyword>
<evidence type="ECO:0000313" key="1">
    <source>
        <dbReference type="EMBL" id="ACL71501.1"/>
    </source>
</evidence>
<organism evidence="1 2">
    <name type="scientific">Thioalkalivibrio sulfidiphilus (strain HL-EbGR7)</name>
    <dbReference type="NCBI Taxonomy" id="396588"/>
    <lineage>
        <taxon>Bacteria</taxon>
        <taxon>Pseudomonadati</taxon>
        <taxon>Pseudomonadota</taxon>
        <taxon>Gammaproteobacteria</taxon>
        <taxon>Chromatiales</taxon>
        <taxon>Ectothiorhodospiraceae</taxon>
        <taxon>Thioalkalivibrio</taxon>
    </lineage>
</organism>
<gene>
    <name evidence="1" type="ordered locus">Tgr7_0403</name>
</gene>
<reference evidence="1 2" key="1">
    <citation type="journal article" date="2011" name="Stand. Genomic Sci.">
        <title>Complete genome sequence of 'Thioalkalivibrio sulfidophilus' HL-EbGr7.</title>
        <authorList>
            <person name="Muyzer G."/>
            <person name="Sorokin D.Y."/>
            <person name="Mavromatis K."/>
            <person name="Lapidus A."/>
            <person name="Clum A."/>
            <person name="Ivanova N."/>
            <person name="Pati A."/>
            <person name="d'Haeseleer P."/>
            <person name="Woyke T."/>
            <person name="Kyrpides N.C."/>
        </authorList>
    </citation>
    <scope>NUCLEOTIDE SEQUENCE [LARGE SCALE GENOMIC DNA]</scope>
    <source>
        <strain evidence="1 2">HL-EbGR7</strain>
    </source>
</reference>
<name>B8GUZ0_THISH</name>
<proteinExistence type="predicted"/>
<dbReference type="Proteomes" id="UP000002383">
    <property type="component" value="Chromosome"/>
</dbReference>
<dbReference type="HOGENOM" id="CLU_2095788_0_0_6"/>
<sequence length="116" mass="12812" precursor="true">MGILRLVLIALVAFGLLAAVNYALDQRKASRTQAADEARWQALIDSCHSHVIRMARYPSKVEFTKTRHGTTGGGRSVLGIVDLYNALGVHIPHQYHCQFDEHGELIGEPYLVEEGA</sequence>
<accession>B8GUZ0</accession>
<protein>
    <submittedName>
        <fullName evidence="1">Uncharacterized protein</fullName>
    </submittedName>
</protein>